<feature type="transmembrane region" description="Helical" evidence="6">
    <location>
        <begin position="84"/>
        <end position="105"/>
    </location>
</feature>
<feature type="transmembrane region" description="Helical" evidence="6">
    <location>
        <begin position="302"/>
        <end position="320"/>
    </location>
</feature>
<feature type="transmembrane region" description="Helical" evidence="6">
    <location>
        <begin position="222"/>
        <end position="246"/>
    </location>
</feature>
<feature type="transmembrane region" description="Helical" evidence="6">
    <location>
        <begin position="152"/>
        <end position="172"/>
    </location>
</feature>
<dbReference type="KEGG" id="wjo:FOL01_0907"/>
<dbReference type="Pfam" id="PF01554">
    <property type="entry name" value="MatE"/>
    <property type="match status" value="1"/>
</dbReference>
<dbReference type="InterPro" id="IPR002528">
    <property type="entry name" value="MATE_fam"/>
</dbReference>
<feature type="transmembrane region" description="Helical" evidence="6">
    <location>
        <begin position="52"/>
        <end position="72"/>
    </location>
</feature>
<dbReference type="Proteomes" id="UP000185473">
    <property type="component" value="Chromosome"/>
</dbReference>
<dbReference type="PANTHER" id="PTHR30250">
    <property type="entry name" value="PST FAMILY PREDICTED COLANIC ACID TRANSPORTER"/>
    <property type="match status" value="1"/>
</dbReference>
<evidence type="ECO:0000256" key="2">
    <source>
        <dbReference type="ARBA" id="ARBA00022475"/>
    </source>
</evidence>
<feature type="transmembrane region" description="Helical" evidence="6">
    <location>
        <begin position="393"/>
        <end position="415"/>
    </location>
</feature>
<evidence type="ECO:0000256" key="6">
    <source>
        <dbReference type="SAM" id="Phobius"/>
    </source>
</evidence>
<evidence type="ECO:0000256" key="3">
    <source>
        <dbReference type="ARBA" id="ARBA00022692"/>
    </source>
</evidence>
<comment type="subcellular location">
    <subcellularLocation>
        <location evidence="1">Cell membrane</location>
        <topology evidence="1">Multi-pass membrane protein</topology>
    </subcellularLocation>
</comment>
<name>A0A1L6RB58_9LACO</name>
<evidence type="ECO:0000313" key="8">
    <source>
        <dbReference type="Proteomes" id="UP000185473"/>
    </source>
</evidence>
<keyword evidence="3 6" id="KW-0812">Transmembrane</keyword>
<keyword evidence="5 6" id="KW-0472">Membrane</keyword>
<evidence type="ECO:0000256" key="1">
    <source>
        <dbReference type="ARBA" id="ARBA00004651"/>
    </source>
</evidence>
<dbReference type="RefSeq" id="WP_075269593.1">
    <property type="nucleotide sequence ID" value="NZ_CP014332.1"/>
</dbReference>
<dbReference type="GO" id="GO:0042910">
    <property type="term" value="F:xenobiotic transmembrane transporter activity"/>
    <property type="evidence" value="ECO:0007669"/>
    <property type="project" value="InterPro"/>
</dbReference>
<organism evidence="7 8">
    <name type="scientific">Weissella jogaejeotgali</name>
    <dbReference type="NCBI Taxonomy" id="1631871"/>
    <lineage>
        <taxon>Bacteria</taxon>
        <taxon>Bacillati</taxon>
        <taxon>Bacillota</taxon>
        <taxon>Bacilli</taxon>
        <taxon>Lactobacillales</taxon>
        <taxon>Lactobacillaceae</taxon>
        <taxon>Weissella</taxon>
    </lineage>
</organism>
<keyword evidence="8" id="KW-1185">Reference proteome</keyword>
<keyword evidence="2" id="KW-1003">Cell membrane</keyword>
<protein>
    <submittedName>
        <fullName evidence="7">Membrane protein</fullName>
    </submittedName>
</protein>
<dbReference type="STRING" id="1631871.FOL01_0907"/>
<dbReference type="OrthoDB" id="3010387at2"/>
<gene>
    <name evidence="7" type="ORF">FOL01_0907</name>
</gene>
<evidence type="ECO:0000313" key="7">
    <source>
        <dbReference type="EMBL" id="APS41766.1"/>
    </source>
</evidence>
<feature type="transmembrane region" description="Helical" evidence="6">
    <location>
        <begin position="258"/>
        <end position="281"/>
    </location>
</feature>
<sequence length="426" mass="48676">MNNVKDSSFIKDIIITFSGQIFVLLSNFLINKMVAIFVGVNEFGVFNIAKRSATVIGFFILLELGISIPRYYSLYLKNNPKKAYEYYQLGIYILLTMAVFISAIIFFNQELVASYIFGSRVFSKYIIPLLIYSIGIAANTFIFSAYRGEERFYTYTVIQLLTQVINVIIVYIAKDDGIETILTAWGSSNILLSIVFMCLFTRLNSEFKTFKIVNLYSKIKELLIYGIPRIPGEIIQFSYYLIPLMIINQRFGKLSSGFFAASTGILQAFLPLFSYVGIVLLPKVSKALMEKKMGLVKKQVRYLSILYLLFSFIVVFFGIIFSKQIMQILYSNEYTEQLNIAKILLITLIPRAQFLLLRNPIDAISVRPVNTISLCLSFLIMLLIMFFSNSVTLMAWSFVISDLVLAVLSMIFWSFMVNRKSGAENE</sequence>
<feature type="transmembrane region" description="Helical" evidence="6">
    <location>
        <begin position="125"/>
        <end position="145"/>
    </location>
</feature>
<dbReference type="AlphaFoldDB" id="A0A1L6RB58"/>
<reference evidence="7 8" key="1">
    <citation type="submission" date="2016-02" db="EMBL/GenBank/DDBJ databases">
        <title>Complete Genome Sequence of Weissella jogaejeotgali FOL01.</title>
        <authorList>
            <person name="Lee J.-H."/>
            <person name="Ku H.-J."/>
        </authorList>
    </citation>
    <scope>NUCLEOTIDE SEQUENCE [LARGE SCALE GENOMIC DNA]</scope>
    <source>
        <strain evidence="7 8">FOL01</strain>
    </source>
</reference>
<dbReference type="GO" id="GO:0005886">
    <property type="term" value="C:plasma membrane"/>
    <property type="evidence" value="ECO:0007669"/>
    <property type="project" value="UniProtKB-SubCell"/>
</dbReference>
<keyword evidence="4 6" id="KW-1133">Transmembrane helix</keyword>
<proteinExistence type="predicted"/>
<dbReference type="GO" id="GO:0015297">
    <property type="term" value="F:antiporter activity"/>
    <property type="evidence" value="ECO:0007669"/>
    <property type="project" value="InterPro"/>
</dbReference>
<feature type="transmembrane region" description="Helical" evidence="6">
    <location>
        <begin position="184"/>
        <end position="201"/>
    </location>
</feature>
<dbReference type="EMBL" id="CP014332">
    <property type="protein sequence ID" value="APS41766.1"/>
    <property type="molecule type" value="Genomic_DNA"/>
</dbReference>
<dbReference type="InterPro" id="IPR050833">
    <property type="entry name" value="Poly_Biosynth_Transport"/>
</dbReference>
<feature type="transmembrane region" description="Helical" evidence="6">
    <location>
        <begin position="369"/>
        <end position="387"/>
    </location>
</feature>
<evidence type="ECO:0000256" key="5">
    <source>
        <dbReference type="ARBA" id="ARBA00023136"/>
    </source>
</evidence>
<feature type="transmembrane region" description="Helical" evidence="6">
    <location>
        <begin position="21"/>
        <end position="40"/>
    </location>
</feature>
<dbReference type="PANTHER" id="PTHR30250:SF11">
    <property type="entry name" value="O-ANTIGEN TRANSPORTER-RELATED"/>
    <property type="match status" value="1"/>
</dbReference>
<accession>A0A1L6RB58</accession>
<evidence type="ECO:0000256" key="4">
    <source>
        <dbReference type="ARBA" id="ARBA00022989"/>
    </source>
</evidence>